<keyword evidence="3" id="KW-1185">Reference proteome</keyword>
<evidence type="ECO:0000313" key="3">
    <source>
        <dbReference type="Proteomes" id="UP000324222"/>
    </source>
</evidence>
<evidence type="ECO:0000313" key="2">
    <source>
        <dbReference type="EMBL" id="MPC72000.1"/>
    </source>
</evidence>
<gene>
    <name evidence="2" type="ORF">E2C01_066292</name>
</gene>
<comment type="caution">
    <text evidence="2">The sequence shown here is derived from an EMBL/GenBank/DDBJ whole genome shotgun (WGS) entry which is preliminary data.</text>
</comment>
<feature type="compositionally biased region" description="Basic and acidic residues" evidence="1">
    <location>
        <begin position="8"/>
        <end position="17"/>
    </location>
</feature>
<proteinExistence type="predicted"/>
<protein>
    <submittedName>
        <fullName evidence="2">Uncharacterized protein</fullName>
    </submittedName>
</protein>
<name>A0A5B7HHU5_PORTR</name>
<sequence>MISLFEGRPLDDEKRNSMSDSYSGGTGPDSFPTRHTGTVRDKSSSGSLEW</sequence>
<accession>A0A5B7HHU5</accession>
<dbReference type="EMBL" id="VSRR010033944">
    <property type="protein sequence ID" value="MPC72000.1"/>
    <property type="molecule type" value="Genomic_DNA"/>
</dbReference>
<feature type="region of interest" description="Disordered" evidence="1">
    <location>
        <begin position="1"/>
        <end position="50"/>
    </location>
</feature>
<organism evidence="2 3">
    <name type="scientific">Portunus trituberculatus</name>
    <name type="common">Swimming crab</name>
    <name type="synonym">Neptunus trituberculatus</name>
    <dbReference type="NCBI Taxonomy" id="210409"/>
    <lineage>
        <taxon>Eukaryota</taxon>
        <taxon>Metazoa</taxon>
        <taxon>Ecdysozoa</taxon>
        <taxon>Arthropoda</taxon>
        <taxon>Crustacea</taxon>
        <taxon>Multicrustacea</taxon>
        <taxon>Malacostraca</taxon>
        <taxon>Eumalacostraca</taxon>
        <taxon>Eucarida</taxon>
        <taxon>Decapoda</taxon>
        <taxon>Pleocyemata</taxon>
        <taxon>Brachyura</taxon>
        <taxon>Eubrachyura</taxon>
        <taxon>Portunoidea</taxon>
        <taxon>Portunidae</taxon>
        <taxon>Portuninae</taxon>
        <taxon>Portunus</taxon>
    </lineage>
</organism>
<reference evidence="2 3" key="1">
    <citation type="submission" date="2019-05" db="EMBL/GenBank/DDBJ databases">
        <title>Another draft genome of Portunus trituberculatus and its Hox gene families provides insights of decapod evolution.</title>
        <authorList>
            <person name="Jeong J.-H."/>
            <person name="Song I."/>
            <person name="Kim S."/>
            <person name="Choi T."/>
            <person name="Kim D."/>
            <person name="Ryu S."/>
            <person name="Kim W."/>
        </authorList>
    </citation>
    <scope>NUCLEOTIDE SEQUENCE [LARGE SCALE GENOMIC DNA]</scope>
    <source>
        <tissue evidence="2">Muscle</tissue>
    </source>
</reference>
<dbReference type="Proteomes" id="UP000324222">
    <property type="component" value="Unassembled WGS sequence"/>
</dbReference>
<dbReference type="AlphaFoldDB" id="A0A5B7HHU5"/>
<evidence type="ECO:0000256" key="1">
    <source>
        <dbReference type="SAM" id="MobiDB-lite"/>
    </source>
</evidence>